<sequence>MIESYCCELRAAYGRFWQTALPILPICESALAKANAITIEFFVPEERQKGFAIQPWWWVIECTFDYIGGCRRLARDHEATTSFALAFFIFIAAMILIGRLNESYETGS</sequence>
<keyword evidence="1" id="KW-0812">Transmembrane</keyword>
<keyword evidence="1" id="KW-0472">Membrane</keyword>
<accession>A0ABV2LCP7</accession>
<dbReference type="RefSeq" id="WP_238282848.1">
    <property type="nucleotide sequence ID" value="NZ_BPQL01000202.1"/>
</dbReference>
<dbReference type="EMBL" id="JBEPMM010000036">
    <property type="protein sequence ID" value="MET3695629.1"/>
    <property type="molecule type" value="Genomic_DNA"/>
</dbReference>
<evidence type="ECO:0000313" key="3">
    <source>
        <dbReference type="Proteomes" id="UP001549145"/>
    </source>
</evidence>
<protein>
    <submittedName>
        <fullName evidence="2">Transposase</fullName>
    </submittedName>
</protein>
<keyword evidence="3" id="KW-1185">Reference proteome</keyword>
<dbReference type="Proteomes" id="UP001549145">
    <property type="component" value="Unassembled WGS sequence"/>
</dbReference>
<evidence type="ECO:0000313" key="2">
    <source>
        <dbReference type="EMBL" id="MET3695629.1"/>
    </source>
</evidence>
<gene>
    <name evidence="2" type="ORF">ABID43_005198</name>
</gene>
<feature type="transmembrane region" description="Helical" evidence="1">
    <location>
        <begin position="81"/>
        <end position="100"/>
    </location>
</feature>
<reference evidence="2 3" key="1">
    <citation type="submission" date="2024-06" db="EMBL/GenBank/DDBJ databases">
        <title>Genomic Encyclopedia of Type Strains, Phase IV (KMG-IV): sequencing the most valuable type-strain genomes for metagenomic binning, comparative biology and taxonomic classification.</title>
        <authorList>
            <person name="Goeker M."/>
        </authorList>
    </citation>
    <scope>NUCLEOTIDE SEQUENCE [LARGE SCALE GENOMIC DNA]</scope>
    <source>
        <strain evidence="2 3">DSM 21331</strain>
    </source>
</reference>
<evidence type="ECO:0000256" key="1">
    <source>
        <dbReference type="SAM" id="Phobius"/>
    </source>
</evidence>
<keyword evidence="1" id="KW-1133">Transmembrane helix</keyword>
<proteinExistence type="predicted"/>
<name>A0ABV2LCP7_9HYPH</name>
<organism evidence="2 3">
    <name type="scientific">Methylobacterium goesingense</name>
    <dbReference type="NCBI Taxonomy" id="243690"/>
    <lineage>
        <taxon>Bacteria</taxon>
        <taxon>Pseudomonadati</taxon>
        <taxon>Pseudomonadota</taxon>
        <taxon>Alphaproteobacteria</taxon>
        <taxon>Hyphomicrobiales</taxon>
        <taxon>Methylobacteriaceae</taxon>
        <taxon>Methylobacterium</taxon>
    </lineage>
</organism>
<comment type="caution">
    <text evidence="2">The sequence shown here is derived from an EMBL/GenBank/DDBJ whole genome shotgun (WGS) entry which is preliminary data.</text>
</comment>